<dbReference type="PANTHER" id="PTHR24221">
    <property type="entry name" value="ATP-BINDING CASSETTE SUB-FAMILY B"/>
    <property type="match status" value="1"/>
</dbReference>
<dbReference type="NCBIfam" id="TIGR02857">
    <property type="entry name" value="CydD"/>
    <property type="match status" value="1"/>
</dbReference>
<evidence type="ECO:0000259" key="11">
    <source>
        <dbReference type="PROSITE" id="PS50929"/>
    </source>
</evidence>
<accession>A0A0P6XH14</accession>
<feature type="transmembrane region" description="Helical" evidence="9">
    <location>
        <begin position="60"/>
        <end position="81"/>
    </location>
</feature>
<dbReference type="GO" id="GO:0005886">
    <property type="term" value="C:plasma membrane"/>
    <property type="evidence" value="ECO:0007669"/>
    <property type="project" value="UniProtKB-SubCell"/>
</dbReference>
<evidence type="ECO:0000256" key="5">
    <source>
        <dbReference type="ARBA" id="ARBA00022741"/>
    </source>
</evidence>
<dbReference type="InterPro" id="IPR036640">
    <property type="entry name" value="ABC1_TM_sf"/>
</dbReference>
<dbReference type="InterPro" id="IPR017871">
    <property type="entry name" value="ABC_transporter-like_CS"/>
</dbReference>
<dbReference type="OrthoDB" id="9762778at2"/>
<feature type="transmembrane region" description="Helical" evidence="9">
    <location>
        <begin position="245"/>
        <end position="267"/>
    </location>
</feature>
<evidence type="ECO:0000256" key="1">
    <source>
        <dbReference type="ARBA" id="ARBA00004651"/>
    </source>
</evidence>
<evidence type="ECO:0000256" key="2">
    <source>
        <dbReference type="ARBA" id="ARBA00022448"/>
    </source>
</evidence>
<keyword evidence="8 9" id="KW-0472">Membrane</keyword>
<dbReference type="Pfam" id="PF00664">
    <property type="entry name" value="ABC_membrane"/>
    <property type="match status" value="1"/>
</dbReference>
<comment type="subcellular location">
    <subcellularLocation>
        <location evidence="1">Cell membrane</location>
        <topology evidence="1">Multi-pass membrane protein</topology>
    </subcellularLocation>
</comment>
<evidence type="ECO:0000256" key="4">
    <source>
        <dbReference type="ARBA" id="ARBA00022692"/>
    </source>
</evidence>
<dbReference type="Gene3D" id="1.20.1560.10">
    <property type="entry name" value="ABC transporter type 1, transmembrane domain"/>
    <property type="match status" value="1"/>
</dbReference>
<dbReference type="Gene3D" id="3.40.50.300">
    <property type="entry name" value="P-loop containing nucleotide triphosphate hydrolases"/>
    <property type="match status" value="1"/>
</dbReference>
<keyword evidence="13" id="KW-1185">Reference proteome</keyword>
<dbReference type="FunFam" id="3.40.50.300:FF:000299">
    <property type="entry name" value="ABC transporter ATP-binding protein/permease"/>
    <property type="match status" value="1"/>
</dbReference>
<organism evidence="12 13">
    <name type="scientific">Thermanaerothrix daxensis</name>
    <dbReference type="NCBI Taxonomy" id="869279"/>
    <lineage>
        <taxon>Bacteria</taxon>
        <taxon>Bacillati</taxon>
        <taxon>Chloroflexota</taxon>
        <taxon>Anaerolineae</taxon>
        <taxon>Anaerolineales</taxon>
        <taxon>Anaerolineaceae</taxon>
        <taxon>Thermanaerothrix</taxon>
    </lineage>
</organism>
<protein>
    <recommendedName>
        <fullName evidence="14">Thiol reductant ABC exporter subunit CydD</fullName>
    </recommendedName>
</protein>
<evidence type="ECO:0000256" key="6">
    <source>
        <dbReference type="ARBA" id="ARBA00022840"/>
    </source>
</evidence>
<feature type="transmembrane region" description="Helical" evidence="9">
    <location>
        <begin position="16"/>
        <end position="40"/>
    </location>
</feature>
<dbReference type="SUPFAM" id="SSF52540">
    <property type="entry name" value="P-loop containing nucleoside triphosphate hydrolases"/>
    <property type="match status" value="1"/>
</dbReference>
<feature type="transmembrane region" description="Helical" evidence="9">
    <location>
        <begin position="157"/>
        <end position="177"/>
    </location>
</feature>
<feature type="domain" description="ABC transporter" evidence="10">
    <location>
        <begin position="346"/>
        <end position="581"/>
    </location>
</feature>
<keyword evidence="3" id="KW-1003">Cell membrane</keyword>
<dbReference type="InterPro" id="IPR039421">
    <property type="entry name" value="Type_1_exporter"/>
</dbReference>
<sequence>MREFKRLFKWARSEGWGIALVVSTGMGIGLLTVLQAYLIAQIVNAAFMQHQGWADLDRPMVLLLGVMGARAGAVWSNEVAAQRVAVRIKARLRRALLEAMLRAGPAYLKTRRIGDLIAAAMQGVESLEPFFAHYVPQAVLAAGVPLLVLAVVFPLDWLTGLVFLVTAPLIPLFMMLIGRMAERLTRRQWQALQRLSEYILDTLQGLVSLKAMGRVRERETHLGRVADAYYTTTLTVLRMTFLSALAMELISTLSTALVAVEIGLRLLYGRLDFLHGFFILLIAPEFYLPLRMLGQRFHAAMSGVSAAQTIFTLLDEAETASAWSRVSLMEEKPVQSIVSLAPPLRIRFEDVAFTYPGRPDMTLQDITFEIQRGQKVALIGPSGAGKTTLAYLLLGFLQPSGGRILVNDHPLAQIPFEEWRKFIAWVPQNPYVFHANLAWNVRMACPEAPEEALRVAGRRAFLDEVLAHHPRAWDMVVGEQGGGLSGGEAQRVALARAFLKDAPLLVMDEPTAHLDPDLEVRLERVIRTLLEGRTSLIIAHRLTTIQNADWVLVLEDGRIVEQGPPADLLARKGAFYTHLAQWRAL</sequence>
<dbReference type="SUPFAM" id="SSF90123">
    <property type="entry name" value="ABC transporter transmembrane region"/>
    <property type="match status" value="1"/>
</dbReference>
<evidence type="ECO:0000256" key="3">
    <source>
        <dbReference type="ARBA" id="ARBA00022475"/>
    </source>
</evidence>
<evidence type="ECO:0000256" key="8">
    <source>
        <dbReference type="ARBA" id="ARBA00023136"/>
    </source>
</evidence>
<keyword evidence="4 9" id="KW-0812">Transmembrane</keyword>
<reference evidence="12 13" key="1">
    <citation type="submission" date="2015-07" db="EMBL/GenBank/DDBJ databases">
        <title>Whole genome sequence of Thermanaerothrix daxensis DSM 23592.</title>
        <authorList>
            <person name="Hemp J."/>
            <person name="Ward L.M."/>
            <person name="Pace L.A."/>
            <person name="Fischer W.W."/>
        </authorList>
    </citation>
    <scope>NUCLEOTIDE SEQUENCE [LARGE SCALE GENOMIC DNA]</scope>
    <source>
        <strain evidence="12 13">GNS-1</strain>
    </source>
</reference>
<keyword evidence="5" id="KW-0547">Nucleotide-binding</keyword>
<feature type="domain" description="ABC transmembrane type-1" evidence="11">
    <location>
        <begin position="19"/>
        <end position="302"/>
    </location>
</feature>
<feature type="transmembrane region" description="Helical" evidence="9">
    <location>
        <begin position="273"/>
        <end position="290"/>
    </location>
</feature>
<dbReference type="PANTHER" id="PTHR24221:SF590">
    <property type="entry name" value="COMPONENT LINKED WITH THE ASSEMBLY OF CYTOCHROME' TRANSPORT TRANSMEMBRANE ATP-BINDING PROTEIN ABC TRANSPORTER CYDD-RELATED"/>
    <property type="match status" value="1"/>
</dbReference>
<dbReference type="GO" id="GO:0005524">
    <property type="term" value="F:ATP binding"/>
    <property type="evidence" value="ECO:0007669"/>
    <property type="project" value="UniProtKB-KW"/>
</dbReference>
<feature type="transmembrane region" description="Helical" evidence="9">
    <location>
        <begin position="131"/>
        <end position="151"/>
    </location>
</feature>
<keyword evidence="7 9" id="KW-1133">Transmembrane helix</keyword>
<dbReference type="PROSITE" id="PS50893">
    <property type="entry name" value="ABC_TRANSPORTER_2"/>
    <property type="match status" value="1"/>
</dbReference>
<dbReference type="InterPro" id="IPR011527">
    <property type="entry name" value="ABC1_TM_dom"/>
</dbReference>
<keyword evidence="2" id="KW-0813">Transport</keyword>
<dbReference type="PROSITE" id="PS00211">
    <property type="entry name" value="ABC_TRANSPORTER_1"/>
    <property type="match status" value="1"/>
</dbReference>
<dbReference type="RefSeq" id="WP_054522361.1">
    <property type="nucleotide sequence ID" value="NZ_LGKO01000005.1"/>
</dbReference>
<dbReference type="PROSITE" id="PS50929">
    <property type="entry name" value="ABC_TM1F"/>
    <property type="match status" value="1"/>
</dbReference>
<dbReference type="Proteomes" id="UP000050544">
    <property type="component" value="Unassembled WGS sequence"/>
</dbReference>
<keyword evidence="6" id="KW-0067">ATP-binding</keyword>
<dbReference type="PATRIC" id="fig|869279.4.peg.2059"/>
<dbReference type="AlphaFoldDB" id="A0A0P6XH14"/>
<dbReference type="EMBL" id="LGKO01000005">
    <property type="protein sequence ID" value="KPL82806.1"/>
    <property type="molecule type" value="Genomic_DNA"/>
</dbReference>
<evidence type="ECO:0000259" key="10">
    <source>
        <dbReference type="PROSITE" id="PS50893"/>
    </source>
</evidence>
<dbReference type="InterPro" id="IPR003593">
    <property type="entry name" value="AAA+_ATPase"/>
</dbReference>
<dbReference type="CDD" id="cd18584">
    <property type="entry name" value="ABC_6TM_AarD_CydD"/>
    <property type="match status" value="1"/>
</dbReference>
<evidence type="ECO:0000256" key="9">
    <source>
        <dbReference type="SAM" id="Phobius"/>
    </source>
</evidence>
<name>A0A0P6XH14_9CHLR</name>
<dbReference type="InterPro" id="IPR003439">
    <property type="entry name" value="ABC_transporter-like_ATP-bd"/>
</dbReference>
<evidence type="ECO:0000313" key="13">
    <source>
        <dbReference type="Proteomes" id="UP000050544"/>
    </source>
</evidence>
<dbReference type="InterPro" id="IPR014216">
    <property type="entry name" value="ABC_transptr_CydD"/>
</dbReference>
<proteinExistence type="predicted"/>
<evidence type="ECO:0000256" key="7">
    <source>
        <dbReference type="ARBA" id="ARBA00022989"/>
    </source>
</evidence>
<dbReference type="STRING" id="869279.SE15_12185"/>
<dbReference type="SMART" id="SM00382">
    <property type="entry name" value="AAA"/>
    <property type="match status" value="1"/>
</dbReference>
<gene>
    <name evidence="12" type="ORF">SE15_12185</name>
</gene>
<dbReference type="InterPro" id="IPR027417">
    <property type="entry name" value="P-loop_NTPase"/>
</dbReference>
<dbReference type="GO" id="GO:0140359">
    <property type="term" value="F:ABC-type transporter activity"/>
    <property type="evidence" value="ECO:0007669"/>
    <property type="project" value="InterPro"/>
</dbReference>
<evidence type="ECO:0008006" key="14">
    <source>
        <dbReference type="Google" id="ProtNLM"/>
    </source>
</evidence>
<evidence type="ECO:0000313" key="12">
    <source>
        <dbReference type="EMBL" id="KPL82806.1"/>
    </source>
</evidence>
<dbReference type="Pfam" id="PF00005">
    <property type="entry name" value="ABC_tran"/>
    <property type="match status" value="1"/>
</dbReference>
<dbReference type="GO" id="GO:0042883">
    <property type="term" value="P:cysteine transport"/>
    <property type="evidence" value="ECO:0007669"/>
    <property type="project" value="InterPro"/>
</dbReference>
<comment type="caution">
    <text evidence="12">The sequence shown here is derived from an EMBL/GenBank/DDBJ whole genome shotgun (WGS) entry which is preliminary data.</text>
</comment>
<dbReference type="GO" id="GO:0016887">
    <property type="term" value="F:ATP hydrolysis activity"/>
    <property type="evidence" value="ECO:0007669"/>
    <property type="project" value="InterPro"/>
</dbReference>